<sequence>MDCTQFASRLWIRCVSRVAVYRRALTRNFDLQTDFFFGLDLLMAAGGVRLNSASKPLRRCWNVYRWAICLPALAVYWNTVLNAVRGEQLQIVLSSLQASVANVVTMVRVVLLLWYYDSLVSIHAIDISNHHFLKMPFHVKFPIVEFICSEFTKLAIIGWAMTVSLVFQVLYMILKGLTTEFEVIAQTFSTVLDNTEQRVQRKLESEPGNSRRLRYKKKYYFWKYIQEEFGECIKLNIEILTMKNKIRPLLNANFLLIYYSTAVILANGAIYLSQMKTVTLFSLQTLSYCIWICFDCALLTRMVNLLTEANESIGWHVYDLAWPAKLRCDKRFAKQNRAVRETMTTVIAVSQQPLRLNCYGLFEFTQERFWELLNMAYSLYTFTPRNGQPDNVFVYA</sequence>
<protein>
    <recommendedName>
        <fullName evidence="12">Odorant receptor</fullName>
    </recommendedName>
</protein>
<evidence type="ECO:0000256" key="7">
    <source>
        <dbReference type="ARBA" id="ARBA00023170"/>
    </source>
</evidence>
<reference evidence="10 11" key="1">
    <citation type="submission" date="2024-05" db="EMBL/GenBank/DDBJ databases">
        <title>Culex pipiens pipiens assembly and annotation.</title>
        <authorList>
            <person name="Alout H."/>
            <person name="Durand T."/>
        </authorList>
    </citation>
    <scope>NUCLEOTIDE SEQUENCE [LARGE SCALE GENOMIC DNA]</scope>
    <source>
        <strain evidence="10">HA-2024</strain>
        <tissue evidence="10">Whole body</tissue>
    </source>
</reference>
<dbReference type="Pfam" id="PF02949">
    <property type="entry name" value="7tm_6"/>
    <property type="match status" value="1"/>
</dbReference>
<dbReference type="GO" id="GO:0007165">
    <property type="term" value="P:signal transduction"/>
    <property type="evidence" value="ECO:0007669"/>
    <property type="project" value="UniProtKB-KW"/>
</dbReference>
<keyword evidence="5 9" id="KW-1133">Transmembrane helix</keyword>
<accession>A0ABD1CXZ5</accession>
<evidence type="ECO:0000256" key="6">
    <source>
        <dbReference type="ARBA" id="ARBA00023136"/>
    </source>
</evidence>
<keyword evidence="3 9" id="KW-0812">Transmembrane</keyword>
<dbReference type="GO" id="GO:0007608">
    <property type="term" value="P:sensory perception of smell"/>
    <property type="evidence" value="ECO:0007669"/>
    <property type="project" value="UniProtKB-KW"/>
</dbReference>
<proteinExistence type="predicted"/>
<feature type="transmembrane region" description="Helical" evidence="9">
    <location>
        <begin position="154"/>
        <end position="174"/>
    </location>
</feature>
<evidence type="ECO:0000313" key="11">
    <source>
        <dbReference type="Proteomes" id="UP001562425"/>
    </source>
</evidence>
<keyword evidence="11" id="KW-1185">Reference proteome</keyword>
<name>A0ABD1CXZ5_CULPP</name>
<evidence type="ECO:0008006" key="12">
    <source>
        <dbReference type="Google" id="ProtNLM"/>
    </source>
</evidence>
<evidence type="ECO:0000256" key="1">
    <source>
        <dbReference type="ARBA" id="ARBA00004141"/>
    </source>
</evidence>
<keyword evidence="8" id="KW-0807">Transducer</keyword>
<evidence type="ECO:0000256" key="2">
    <source>
        <dbReference type="ARBA" id="ARBA00022606"/>
    </source>
</evidence>
<organism evidence="10 11">
    <name type="scientific">Culex pipiens pipiens</name>
    <name type="common">Northern house mosquito</name>
    <dbReference type="NCBI Taxonomy" id="38569"/>
    <lineage>
        <taxon>Eukaryota</taxon>
        <taxon>Metazoa</taxon>
        <taxon>Ecdysozoa</taxon>
        <taxon>Arthropoda</taxon>
        <taxon>Hexapoda</taxon>
        <taxon>Insecta</taxon>
        <taxon>Pterygota</taxon>
        <taxon>Neoptera</taxon>
        <taxon>Endopterygota</taxon>
        <taxon>Diptera</taxon>
        <taxon>Nematocera</taxon>
        <taxon>Culicoidea</taxon>
        <taxon>Culicidae</taxon>
        <taxon>Culicinae</taxon>
        <taxon>Culicini</taxon>
        <taxon>Culex</taxon>
        <taxon>Culex</taxon>
    </lineage>
</organism>
<dbReference type="InterPro" id="IPR004117">
    <property type="entry name" value="7tm6_olfct_rcpt"/>
</dbReference>
<dbReference type="AlphaFoldDB" id="A0ABD1CXZ5"/>
<evidence type="ECO:0000256" key="9">
    <source>
        <dbReference type="SAM" id="Phobius"/>
    </source>
</evidence>
<keyword evidence="4" id="KW-0552">Olfaction</keyword>
<evidence type="ECO:0000256" key="3">
    <source>
        <dbReference type="ARBA" id="ARBA00022692"/>
    </source>
</evidence>
<evidence type="ECO:0000256" key="5">
    <source>
        <dbReference type="ARBA" id="ARBA00022989"/>
    </source>
</evidence>
<comment type="subcellular location">
    <subcellularLocation>
        <location evidence="1">Membrane</location>
        <topology evidence="1">Multi-pass membrane protein</topology>
    </subcellularLocation>
</comment>
<dbReference type="Proteomes" id="UP001562425">
    <property type="component" value="Unassembled WGS sequence"/>
</dbReference>
<gene>
    <name evidence="10" type="ORF">pipiens_003428</name>
</gene>
<evidence type="ECO:0000313" key="10">
    <source>
        <dbReference type="EMBL" id="KAL1381325.1"/>
    </source>
</evidence>
<comment type="caution">
    <text evidence="10">The sequence shown here is derived from an EMBL/GenBank/DDBJ whole genome shotgun (WGS) entry which is preliminary data.</text>
</comment>
<dbReference type="GO" id="GO:0016020">
    <property type="term" value="C:membrane"/>
    <property type="evidence" value="ECO:0007669"/>
    <property type="project" value="UniProtKB-SubCell"/>
</dbReference>
<dbReference type="EMBL" id="JBEHCU010008685">
    <property type="protein sequence ID" value="KAL1381325.1"/>
    <property type="molecule type" value="Genomic_DNA"/>
</dbReference>
<keyword evidence="6 9" id="KW-0472">Membrane</keyword>
<keyword evidence="7" id="KW-0675">Receptor</keyword>
<keyword evidence="2" id="KW-0716">Sensory transduction</keyword>
<evidence type="ECO:0000256" key="4">
    <source>
        <dbReference type="ARBA" id="ARBA00022725"/>
    </source>
</evidence>
<feature type="transmembrane region" description="Helical" evidence="9">
    <location>
        <begin position="252"/>
        <end position="272"/>
    </location>
</feature>
<evidence type="ECO:0000256" key="8">
    <source>
        <dbReference type="ARBA" id="ARBA00023224"/>
    </source>
</evidence>